<keyword evidence="9" id="KW-1185">Reference proteome</keyword>
<dbReference type="InterPro" id="IPR050131">
    <property type="entry name" value="Peptidase_S8_subtilisin-like"/>
</dbReference>
<feature type="active site" description="Charge relay system" evidence="5">
    <location>
        <position position="279"/>
    </location>
</feature>
<feature type="coiled-coil region" evidence="6">
    <location>
        <begin position="475"/>
        <end position="502"/>
    </location>
</feature>
<protein>
    <submittedName>
        <fullName evidence="8">Peptidase S8/S53 domain-containing protein</fullName>
    </submittedName>
</protein>
<evidence type="ECO:0000313" key="8">
    <source>
        <dbReference type="EMBL" id="KAK3690256.1"/>
    </source>
</evidence>
<evidence type="ECO:0000259" key="7">
    <source>
        <dbReference type="Pfam" id="PF00082"/>
    </source>
</evidence>
<sequence>MSYSDFVVVNRDQAREPCFNVAGKICQCRDKHRSRASAGDSHHSKVDEAVVRKVERFLKLHYLRNRSHDVCMEILNGRDVTSDVELYFDLSGRTSMKETGLISLLSRLKFEDILQYVAIPNIRIEPRHGGANSKRDLRKRDIASASEGCQDLVQVFDSLRKKGLKTVLKVVVDDSFPHPHSDEAIENALRGMDVEVWDWKRIDLSSKVIYNAAPRVVREVHLYWSGNNAVIRGWGDEGGLKKLKELKKFRTLLVTAEHTYKQKKLPENIEEHVKIALIDDGVDVTDPDLPEALELSGRTFCTRNGHGEHSLNHPYYASGAGHGTTMAKQIYSMCPSAQLYVLRLEDHPSDDGRTRQLDAKSAARAIRAAAQKGVHIISMSWTILPPEDAAVEQMLDQAVKAADQANILMFCSASDKGVKKSDTYPAKGTNRIFTIGAAKASGIKEQWVPQGVTTVTGSSVATALAAGLAALVLYCVQARLAVSTAEHEREKARRQFRLLKRHENMHRAFGHSIGTTEGSEYKFLAVWDVFGKACEKADAAPAHEDERLIEFVAGVGSALCMKLP</sequence>
<keyword evidence="6" id="KW-0175">Coiled coil</keyword>
<keyword evidence="3 5" id="KW-0378">Hydrolase</keyword>
<dbReference type="GO" id="GO:0006508">
    <property type="term" value="P:proteolysis"/>
    <property type="evidence" value="ECO:0007669"/>
    <property type="project" value="UniProtKB-KW"/>
</dbReference>
<proteinExistence type="inferred from homology"/>
<keyword evidence="2 5" id="KW-0645">Protease</keyword>
<dbReference type="InterPro" id="IPR000209">
    <property type="entry name" value="Peptidase_S8/S53_dom"/>
</dbReference>
<dbReference type="Proteomes" id="UP001270362">
    <property type="component" value="Unassembled WGS sequence"/>
</dbReference>
<dbReference type="GO" id="GO:0004252">
    <property type="term" value="F:serine-type endopeptidase activity"/>
    <property type="evidence" value="ECO:0007669"/>
    <property type="project" value="UniProtKB-UniRule"/>
</dbReference>
<reference evidence="8" key="2">
    <citation type="submission" date="2023-06" db="EMBL/GenBank/DDBJ databases">
        <authorList>
            <consortium name="Lawrence Berkeley National Laboratory"/>
            <person name="Haridas S."/>
            <person name="Hensen N."/>
            <person name="Bonometti L."/>
            <person name="Westerberg I."/>
            <person name="Brannstrom I.O."/>
            <person name="Guillou S."/>
            <person name="Cros-Aarteil S."/>
            <person name="Calhoun S."/>
            <person name="Kuo A."/>
            <person name="Mondo S."/>
            <person name="Pangilinan J."/>
            <person name="Riley R."/>
            <person name="Labutti K."/>
            <person name="Andreopoulos B."/>
            <person name="Lipzen A."/>
            <person name="Chen C."/>
            <person name="Yanf M."/>
            <person name="Daum C."/>
            <person name="Ng V."/>
            <person name="Clum A."/>
            <person name="Steindorff A."/>
            <person name="Ohm R."/>
            <person name="Martin F."/>
            <person name="Silar P."/>
            <person name="Natvig D."/>
            <person name="Lalanne C."/>
            <person name="Gautier V."/>
            <person name="Ament-Velasquez S.L."/>
            <person name="Kruys A."/>
            <person name="Hutchinson M.I."/>
            <person name="Powell A.J."/>
            <person name="Barry K."/>
            <person name="Miller A.N."/>
            <person name="Grigoriev I.V."/>
            <person name="Debuchy R."/>
            <person name="Gladieux P."/>
            <person name="Thoren M.H."/>
            <person name="Johannesson H."/>
        </authorList>
    </citation>
    <scope>NUCLEOTIDE SEQUENCE</scope>
    <source>
        <strain evidence="8">CBS 314.62</strain>
    </source>
</reference>
<comment type="caution">
    <text evidence="8">The sequence shown here is derived from an EMBL/GenBank/DDBJ whole genome shotgun (WGS) entry which is preliminary data.</text>
</comment>
<dbReference type="PANTHER" id="PTHR43806:SF58">
    <property type="entry name" value="ALKALINE PROTEASE 1-RELATED"/>
    <property type="match status" value="1"/>
</dbReference>
<dbReference type="Pfam" id="PF00082">
    <property type="entry name" value="Peptidase_S8"/>
    <property type="match status" value="1"/>
</dbReference>
<feature type="active site" description="Charge relay system" evidence="5">
    <location>
        <position position="459"/>
    </location>
</feature>
<dbReference type="EMBL" id="JAULSO010000002">
    <property type="protein sequence ID" value="KAK3690256.1"/>
    <property type="molecule type" value="Genomic_DNA"/>
</dbReference>
<dbReference type="InterPro" id="IPR015500">
    <property type="entry name" value="Peptidase_S8_subtilisin-rel"/>
</dbReference>
<dbReference type="PROSITE" id="PS51892">
    <property type="entry name" value="SUBTILASE"/>
    <property type="match status" value="1"/>
</dbReference>
<dbReference type="PRINTS" id="PR00723">
    <property type="entry name" value="SUBTILISIN"/>
</dbReference>
<feature type="active site" description="Charge relay system" evidence="5">
    <location>
        <position position="322"/>
    </location>
</feature>
<dbReference type="InterPro" id="IPR036852">
    <property type="entry name" value="Peptidase_S8/S53_dom_sf"/>
</dbReference>
<dbReference type="AlphaFoldDB" id="A0AAE1CE78"/>
<evidence type="ECO:0000256" key="5">
    <source>
        <dbReference type="PROSITE-ProRule" id="PRU01240"/>
    </source>
</evidence>
<dbReference type="Gene3D" id="3.40.50.200">
    <property type="entry name" value="Peptidase S8/S53 domain"/>
    <property type="match status" value="1"/>
</dbReference>
<dbReference type="PANTHER" id="PTHR43806">
    <property type="entry name" value="PEPTIDASE S8"/>
    <property type="match status" value="1"/>
</dbReference>
<comment type="similarity">
    <text evidence="1 5">Belongs to the peptidase S8 family.</text>
</comment>
<evidence type="ECO:0000313" key="9">
    <source>
        <dbReference type="Proteomes" id="UP001270362"/>
    </source>
</evidence>
<evidence type="ECO:0000256" key="4">
    <source>
        <dbReference type="ARBA" id="ARBA00022825"/>
    </source>
</evidence>
<dbReference type="SUPFAM" id="SSF52743">
    <property type="entry name" value="Subtilisin-like"/>
    <property type="match status" value="1"/>
</dbReference>
<accession>A0AAE1CE78</accession>
<reference evidence="8" key="1">
    <citation type="journal article" date="2023" name="Mol. Phylogenet. Evol.">
        <title>Genome-scale phylogeny and comparative genomics of the fungal order Sordariales.</title>
        <authorList>
            <person name="Hensen N."/>
            <person name="Bonometti L."/>
            <person name="Westerberg I."/>
            <person name="Brannstrom I.O."/>
            <person name="Guillou S."/>
            <person name="Cros-Aarteil S."/>
            <person name="Calhoun S."/>
            <person name="Haridas S."/>
            <person name="Kuo A."/>
            <person name="Mondo S."/>
            <person name="Pangilinan J."/>
            <person name="Riley R."/>
            <person name="LaButti K."/>
            <person name="Andreopoulos B."/>
            <person name="Lipzen A."/>
            <person name="Chen C."/>
            <person name="Yan M."/>
            <person name="Daum C."/>
            <person name="Ng V."/>
            <person name="Clum A."/>
            <person name="Steindorff A."/>
            <person name="Ohm R.A."/>
            <person name="Martin F."/>
            <person name="Silar P."/>
            <person name="Natvig D.O."/>
            <person name="Lalanne C."/>
            <person name="Gautier V."/>
            <person name="Ament-Velasquez S.L."/>
            <person name="Kruys A."/>
            <person name="Hutchinson M.I."/>
            <person name="Powell A.J."/>
            <person name="Barry K."/>
            <person name="Miller A.N."/>
            <person name="Grigoriev I.V."/>
            <person name="Debuchy R."/>
            <person name="Gladieux P."/>
            <person name="Hiltunen Thoren M."/>
            <person name="Johannesson H."/>
        </authorList>
    </citation>
    <scope>NUCLEOTIDE SEQUENCE</scope>
    <source>
        <strain evidence="8">CBS 314.62</strain>
    </source>
</reference>
<gene>
    <name evidence="8" type="ORF">B0T22DRAFT_499723</name>
</gene>
<evidence type="ECO:0000256" key="6">
    <source>
        <dbReference type="SAM" id="Coils"/>
    </source>
</evidence>
<keyword evidence="4 5" id="KW-0720">Serine protease</keyword>
<feature type="domain" description="Peptidase S8/S53" evidence="7">
    <location>
        <begin position="272"/>
        <end position="439"/>
    </location>
</feature>
<organism evidence="8 9">
    <name type="scientific">Podospora appendiculata</name>
    <dbReference type="NCBI Taxonomy" id="314037"/>
    <lineage>
        <taxon>Eukaryota</taxon>
        <taxon>Fungi</taxon>
        <taxon>Dikarya</taxon>
        <taxon>Ascomycota</taxon>
        <taxon>Pezizomycotina</taxon>
        <taxon>Sordariomycetes</taxon>
        <taxon>Sordariomycetidae</taxon>
        <taxon>Sordariales</taxon>
        <taxon>Podosporaceae</taxon>
        <taxon>Podospora</taxon>
    </lineage>
</organism>
<evidence type="ECO:0000256" key="3">
    <source>
        <dbReference type="ARBA" id="ARBA00022801"/>
    </source>
</evidence>
<evidence type="ECO:0000256" key="1">
    <source>
        <dbReference type="ARBA" id="ARBA00011073"/>
    </source>
</evidence>
<name>A0AAE1CE78_9PEZI</name>
<evidence type="ECO:0000256" key="2">
    <source>
        <dbReference type="ARBA" id="ARBA00022670"/>
    </source>
</evidence>